<accession>B4Q321</accession>
<dbReference type="HOGENOM" id="CLU_2266528_0_0_1"/>
<dbReference type="Proteomes" id="UP000000304">
    <property type="component" value="Chromosome 2L"/>
</dbReference>
<keyword evidence="2" id="KW-1185">Reference proteome</keyword>
<proteinExistence type="predicted"/>
<reference evidence="1 2" key="1">
    <citation type="journal article" date="2007" name="Nature">
        <title>Evolution of genes and genomes on the Drosophila phylogeny.</title>
        <authorList>
            <consortium name="Drosophila 12 Genomes Consortium"/>
            <person name="Clark A.G."/>
            <person name="Eisen M.B."/>
            <person name="Smith D.R."/>
            <person name="Bergman C.M."/>
            <person name="Oliver B."/>
            <person name="Markow T.A."/>
            <person name="Kaufman T.C."/>
            <person name="Kellis M."/>
            <person name="Gelbart W."/>
            <person name="Iyer V.N."/>
            <person name="Pollard D.A."/>
            <person name="Sackton T.B."/>
            <person name="Larracuente A.M."/>
            <person name="Singh N.D."/>
            <person name="Abad J.P."/>
            <person name="Abt D.N."/>
            <person name="Adryan B."/>
            <person name="Aguade M."/>
            <person name="Akashi H."/>
            <person name="Anderson W.W."/>
            <person name="Aquadro C.F."/>
            <person name="Ardell D.H."/>
            <person name="Arguello R."/>
            <person name="Artieri C.G."/>
            <person name="Barbash D.A."/>
            <person name="Barker D."/>
            <person name="Barsanti P."/>
            <person name="Batterham P."/>
            <person name="Batzoglou S."/>
            <person name="Begun D."/>
            <person name="Bhutkar A."/>
            <person name="Blanco E."/>
            <person name="Bosak S.A."/>
            <person name="Bradley R.K."/>
            <person name="Brand A.D."/>
            <person name="Brent M.R."/>
            <person name="Brooks A.N."/>
            <person name="Brown R.H."/>
            <person name="Butlin R.K."/>
            <person name="Caggese C."/>
            <person name="Calvi B.R."/>
            <person name="Bernardo de Carvalho A."/>
            <person name="Caspi A."/>
            <person name="Castrezana S."/>
            <person name="Celniker S.E."/>
            <person name="Chang J.L."/>
            <person name="Chapple C."/>
            <person name="Chatterji S."/>
            <person name="Chinwalla A."/>
            <person name="Civetta A."/>
            <person name="Clifton S.W."/>
            <person name="Comeron J.M."/>
            <person name="Costello J.C."/>
            <person name="Coyne J.A."/>
            <person name="Daub J."/>
            <person name="David R.G."/>
            <person name="Delcher A.L."/>
            <person name="Delehaunty K."/>
            <person name="Do C.B."/>
            <person name="Ebling H."/>
            <person name="Edwards K."/>
            <person name="Eickbush T."/>
            <person name="Evans J.D."/>
            <person name="Filipski A."/>
            <person name="Findeiss S."/>
            <person name="Freyhult E."/>
            <person name="Fulton L."/>
            <person name="Fulton R."/>
            <person name="Garcia A.C."/>
            <person name="Gardiner A."/>
            <person name="Garfield D.A."/>
            <person name="Garvin B.E."/>
            <person name="Gibson G."/>
            <person name="Gilbert D."/>
            <person name="Gnerre S."/>
            <person name="Godfrey J."/>
            <person name="Good R."/>
            <person name="Gotea V."/>
            <person name="Gravely B."/>
            <person name="Greenberg A.J."/>
            <person name="Griffiths-Jones S."/>
            <person name="Gross S."/>
            <person name="Guigo R."/>
            <person name="Gustafson E.A."/>
            <person name="Haerty W."/>
            <person name="Hahn M.W."/>
            <person name="Halligan D.L."/>
            <person name="Halpern A.L."/>
            <person name="Halter G.M."/>
            <person name="Han M.V."/>
            <person name="Heger A."/>
            <person name="Hillier L."/>
            <person name="Hinrichs A.S."/>
            <person name="Holmes I."/>
            <person name="Hoskins R.A."/>
            <person name="Hubisz M.J."/>
            <person name="Hultmark D."/>
            <person name="Huntley M.A."/>
            <person name="Jaffe D.B."/>
            <person name="Jagadeeshan S."/>
            <person name="Jeck W.R."/>
            <person name="Johnson J."/>
            <person name="Jones C.D."/>
            <person name="Jordan W.C."/>
            <person name="Karpen G.H."/>
            <person name="Kataoka E."/>
            <person name="Keightley P.D."/>
            <person name="Kheradpour P."/>
            <person name="Kirkness E.F."/>
            <person name="Koerich L.B."/>
            <person name="Kristiansen K."/>
            <person name="Kudrna D."/>
            <person name="Kulathinal R.J."/>
            <person name="Kumar S."/>
            <person name="Kwok R."/>
            <person name="Lander E."/>
            <person name="Langley C.H."/>
            <person name="Lapoint R."/>
            <person name="Lazzaro B.P."/>
            <person name="Lee S.J."/>
            <person name="Levesque L."/>
            <person name="Li R."/>
            <person name="Lin C.F."/>
            <person name="Lin M.F."/>
            <person name="Lindblad-Toh K."/>
            <person name="Llopart A."/>
            <person name="Long M."/>
            <person name="Low L."/>
            <person name="Lozovsky E."/>
            <person name="Lu J."/>
            <person name="Luo M."/>
            <person name="Machado C.A."/>
            <person name="Makalowski W."/>
            <person name="Marzo M."/>
            <person name="Matsuda M."/>
            <person name="Matzkin L."/>
            <person name="McAllister B."/>
            <person name="McBride C.S."/>
            <person name="McKernan B."/>
            <person name="McKernan K."/>
            <person name="Mendez-Lago M."/>
            <person name="Minx P."/>
            <person name="Mollenhauer M.U."/>
            <person name="Montooth K."/>
            <person name="Mount S.M."/>
            <person name="Mu X."/>
            <person name="Myers E."/>
            <person name="Negre B."/>
            <person name="Newfeld S."/>
            <person name="Nielsen R."/>
            <person name="Noor M.A."/>
            <person name="O'Grady P."/>
            <person name="Pachter L."/>
            <person name="Papaceit M."/>
            <person name="Parisi M.J."/>
            <person name="Parisi M."/>
            <person name="Parts L."/>
            <person name="Pedersen J.S."/>
            <person name="Pesole G."/>
            <person name="Phillippy A.M."/>
            <person name="Ponting C.P."/>
            <person name="Pop M."/>
            <person name="Porcelli D."/>
            <person name="Powell J.R."/>
            <person name="Prohaska S."/>
            <person name="Pruitt K."/>
            <person name="Puig M."/>
            <person name="Quesneville H."/>
            <person name="Ram K.R."/>
            <person name="Rand D."/>
            <person name="Rasmussen M.D."/>
            <person name="Reed L.K."/>
            <person name="Reenan R."/>
            <person name="Reily A."/>
            <person name="Remington K.A."/>
            <person name="Rieger T.T."/>
            <person name="Ritchie M.G."/>
            <person name="Robin C."/>
            <person name="Rogers Y.H."/>
            <person name="Rohde C."/>
            <person name="Rozas J."/>
            <person name="Rubenfield M.J."/>
            <person name="Ruiz A."/>
            <person name="Russo S."/>
            <person name="Salzberg S.L."/>
            <person name="Sanchez-Gracia A."/>
            <person name="Saranga D.J."/>
            <person name="Sato H."/>
            <person name="Schaeffer S.W."/>
            <person name="Schatz M.C."/>
            <person name="Schlenke T."/>
            <person name="Schwartz R."/>
            <person name="Segarra C."/>
            <person name="Singh R.S."/>
            <person name="Sirot L."/>
            <person name="Sirota M."/>
            <person name="Sisneros N.B."/>
            <person name="Smith C.D."/>
            <person name="Smith T.F."/>
            <person name="Spieth J."/>
            <person name="Stage D.E."/>
            <person name="Stark A."/>
            <person name="Stephan W."/>
            <person name="Strausberg R.L."/>
            <person name="Strempel S."/>
            <person name="Sturgill D."/>
            <person name="Sutton G."/>
            <person name="Sutton G.G."/>
            <person name="Tao W."/>
            <person name="Teichmann S."/>
            <person name="Tobari Y.N."/>
            <person name="Tomimura Y."/>
            <person name="Tsolas J.M."/>
            <person name="Valente V.L."/>
            <person name="Venter E."/>
            <person name="Venter J.C."/>
            <person name="Vicario S."/>
            <person name="Vieira F.G."/>
            <person name="Vilella A.J."/>
            <person name="Villasante A."/>
            <person name="Walenz B."/>
            <person name="Wang J."/>
            <person name="Wasserman M."/>
            <person name="Watts T."/>
            <person name="Wilson D."/>
            <person name="Wilson R.K."/>
            <person name="Wing R.A."/>
            <person name="Wolfner M.F."/>
            <person name="Wong A."/>
            <person name="Wong G.K."/>
            <person name="Wu C.I."/>
            <person name="Wu G."/>
            <person name="Yamamoto D."/>
            <person name="Yang H.P."/>
            <person name="Yang S.P."/>
            <person name="Yorke J.A."/>
            <person name="Yoshida K."/>
            <person name="Zdobnov E."/>
            <person name="Zhang P."/>
            <person name="Zhang Y."/>
            <person name="Zimin A.V."/>
            <person name="Baldwin J."/>
            <person name="Abdouelleil A."/>
            <person name="Abdulkadir J."/>
            <person name="Abebe A."/>
            <person name="Abera B."/>
            <person name="Abreu J."/>
            <person name="Acer S.C."/>
            <person name="Aftuck L."/>
            <person name="Alexander A."/>
            <person name="An P."/>
            <person name="Anderson E."/>
            <person name="Anderson S."/>
            <person name="Arachi H."/>
            <person name="Azer M."/>
            <person name="Bachantsang P."/>
            <person name="Barry A."/>
            <person name="Bayul T."/>
            <person name="Berlin A."/>
            <person name="Bessette D."/>
            <person name="Bloom T."/>
            <person name="Blye J."/>
            <person name="Boguslavskiy L."/>
            <person name="Bonnet C."/>
            <person name="Boukhgalter B."/>
            <person name="Bourzgui I."/>
            <person name="Brown A."/>
            <person name="Cahill P."/>
            <person name="Channer S."/>
            <person name="Cheshatsang Y."/>
            <person name="Chuda L."/>
            <person name="Citroen M."/>
            <person name="Collymore A."/>
            <person name="Cooke P."/>
            <person name="Costello M."/>
            <person name="D'Aco K."/>
            <person name="Daza R."/>
            <person name="De Haan G."/>
            <person name="DeGray S."/>
            <person name="DeMaso C."/>
            <person name="Dhargay N."/>
            <person name="Dooley K."/>
            <person name="Dooley E."/>
            <person name="Doricent M."/>
            <person name="Dorje P."/>
            <person name="Dorjee K."/>
            <person name="Dupes A."/>
            <person name="Elong R."/>
            <person name="Falk J."/>
            <person name="Farina A."/>
            <person name="Faro S."/>
            <person name="Ferguson D."/>
            <person name="Fisher S."/>
            <person name="Foley C.D."/>
            <person name="Franke A."/>
            <person name="Friedrich D."/>
            <person name="Gadbois L."/>
            <person name="Gearin G."/>
            <person name="Gearin C.R."/>
            <person name="Giannoukos G."/>
            <person name="Goode T."/>
            <person name="Graham J."/>
            <person name="Grandbois E."/>
            <person name="Grewal S."/>
            <person name="Gyaltsen K."/>
            <person name="Hafez N."/>
            <person name="Hagos B."/>
            <person name="Hall J."/>
            <person name="Henson C."/>
            <person name="Hollinger A."/>
            <person name="Honan T."/>
            <person name="Huard M.D."/>
            <person name="Hughes L."/>
            <person name="Hurhula B."/>
            <person name="Husby M.E."/>
            <person name="Kamat A."/>
            <person name="Kanga B."/>
            <person name="Kashin S."/>
            <person name="Khazanovich D."/>
            <person name="Kisner P."/>
            <person name="Lance K."/>
            <person name="Lara M."/>
            <person name="Lee W."/>
            <person name="Lennon N."/>
            <person name="Letendre F."/>
            <person name="LeVine R."/>
            <person name="Lipovsky A."/>
            <person name="Liu X."/>
            <person name="Liu J."/>
            <person name="Liu S."/>
            <person name="Lokyitsang T."/>
            <person name="Lokyitsang Y."/>
            <person name="Lubonja R."/>
            <person name="Lui A."/>
            <person name="MacDonald P."/>
            <person name="Magnisalis V."/>
            <person name="Maru K."/>
            <person name="Matthews C."/>
            <person name="McCusker W."/>
            <person name="McDonough S."/>
            <person name="Mehta T."/>
            <person name="Meldrim J."/>
            <person name="Meneus L."/>
            <person name="Mihai O."/>
            <person name="Mihalev A."/>
            <person name="Mihova T."/>
            <person name="Mittelman R."/>
            <person name="Mlenga V."/>
            <person name="Montmayeur A."/>
            <person name="Mulrain L."/>
            <person name="Navidi A."/>
            <person name="Naylor J."/>
            <person name="Negash T."/>
            <person name="Nguyen T."/>
            <person name="Nguyen N."/>
            <person name="Nicol R."/>
            <person name="Norbu C."/>
            <person name="Norbu N."/>
            <person name="Novod N."/>
            <person name="O'Neill B."/>
            <person name="Osman S."/>
            <person name="Markiewicz E."/>
            <person name="Oyono O.L."/>
            <person name="Patti C."/>
            <person name="Phunkhang P."/>
            <person name="Pierre F."/>
            <person name="Priest M."/>
            <person name="Raghuraman S."/>
            <person name="Rege F."/>
            <person name="Reyes R."/>
            <person name="Rise C."/>
            <person name="Rogov P."/>
            <person name="Ross K."/>
            <person name="Ryan E."/>
            <person name="Settipalli S."/>
            <person name="Shea T."/>
            <person name="Sherpa N."/>
            <person name="Shi L."/>
            <person name="Shih D."/>
            <person name="Sparrow T."/>
            <person name="Spaulding J."/>
            <person name="Stalker J."/>
            <person name="Stange-Thomann N."/>
            <person name="Stavropoulos S."/>
            <person name="Stone C."/>
            <person name="Strader C."/>
            <person name="Tesfaye S."/>
            <person name="Thomson T."/>
            <person name="Thoulutsang Y."/>
            <person name="Thoulutsang D."/>
            <person name="Topham K."/>
            <person name="Topping I."/>
            <person name="Tsamla T."/>
            <person name="Vassiliev H."/>
            <person name="Vo A."/>
            <person name="Wangchuk T."/>
            <person name="Wangdi T."/>
            <person name="Weiand M."/>
            <person name="Wilkinson J."/>
            <person name="Wilson A."/>
            <person name="Yadav S."/>
            <person name="Young G."/>
            <person name="Yu Q."/>
            <person name="Zembek L."/>
            <person name="Zhong D."/>
            <person name="Zimmer A."/>
            <person name="Zwirko Z."/>
            <person name="Jaffe D.B."/>
            <person name="Alvarez P."/>
            <person name="Brockman W."/>
            <person name="Butler J."/>
            <person name="Chin C."/>
            <person name="Gnerre S."/>
            <person name="Grabherr M."/>
            <person name="Kleber M."/>
            <person name="Mauceli E."/>
            <person name="MacCallum I."/>
        </authorList>
    </citation>
    <scope>NUCLEOTIDE SEQUENCE [LARGE SCALE GENOMIC DNA]</scope>
    <source>
        <strain evidence="2">white501</strain>
    </source>
</reference>
<sequence>MSLIPPLAKVDGVGQGIRSRLLDSTHLPPPFRQWAVKRQQQPPFYLAKNFPEILMGQQPGWANKNTYVYIKSLDGVVHKLKYLMCYVPGLIELSHKLSISCRR</sequence>
<evidence type="ECO:0000313" key="2">
    <source>
        <dbReference type="Proteomes" id="UP000000304"/>
    </source>
</evidence>
<evidence type="ECO:0000313" key="1">
    <source>
        <dbReference type="EMBL" id="EDX03737.1"/>
    </source>
</evidence>
<organism evidence="1 2">
    <name type="scientific">Drosophila simulans</name>
    <name type="common">Fruit fly</name>
    <dbReference type="NCBI Taxonomy" id="7240"/>
    <lineage>
        <taxon>Eukaryota</taxon>
        <taxon>Metazoa</taxon>
        <taxon>Ecdysozoa</taxon>
        <taxon>Arthropoda</taxon>
        <taxon>Hexapoda</taxon>
        <taxon>Insecta</taxon>
        <taxon>Pterygota</taxon>
        <taxon>Neoptera</taxon>
        <taxon>Endopterygota</taxon>
        <taxon>Diptera</taxon>
        <taxon>Brachycera</taxon>
        <taxon>Muscomorpha</taxon>
        <taxon>Ephydroidea</taxon>
        <taxon>Drosophilidae</taxon>
        <taxon>Drosophila</taxon>
        <taxon>Sophophora</taxon>
    </lineage>
</organism>
<dbReference type="EMBL" id="CM000361">
    <property type="protein sequence ID" value="EDX03737.1"/>
    <property type="molecule type" value="Genomic_DNA"/>
</dbReference>
<dbReference type="AlphaFoldDB" id="B4Q321"/>
<protein>
    <submittedName>
        <fullName evidence="1">GD23296</fullName>
    </submittedName>
</protein>
<gene>
    <name evidence="1" type="primary">Dsim\GD23296</name>
    <name evidence="1" type="ORF">Dsim_GD23296</name>
</gene>
<dbReference type="OMA" id="GWANKNT"/>
<name>B4Q321_DROSI</name>